<reference evidence="2" key="1">
    <citation type="submission" date="2020-01" db="EMBL/GenBank/DDBJ databases">
        <authorList>
            <person name="Rat A."/>
        </authorList>
    </citation>
    <scope>NUCLEOTIDE SEQUENCE</scope>
    <source>
        <strain evidence="2">LMG 31161</strain>
    </source>
</reference>
<dbReference type="EMBL" id="JAAEDK010000005">
    <property type="protein sequence ID" value="MBR0658237.1"/>
    <property type="molecule type" value="Genomic_DNA"/>
</dbReference>
<organism evidence="2 5">
    <name type="scientific">Neoroseomonas oryzicola</name>
    <dbReference type="NCBI Taxonomy" id="535904"/>
    <lineage>
        <taxon>Bacteria</taxon>
        <taxon>Pseudomonadati</taxon>
        <taxon>Pseudomonadota</taxon>
        <taxon>Alphaproteobacteria</taxon>
        <taxon>Acetobacterales</taxon>
        <taxon>Acetobacteraceae</taxon>
        <taxon>Neoroseomonas</taxon>
    </lineage>
</organism>
<feature type="compositionally biased region" description="Pro residues" evidence="1">
    <location>
        <begin position="28"/>
        <end position="38"/>
    </location>
</feature>
<reference evidence="2" key="3">
    <citation type="journal article" date="2021" name="Syst. Appl. Microbiol.">
        <title>Roseomonas hellenica sp. nov., isolated from roots of wild-growing Alkanna tinctoria.</title>
        <authorList>
            <person name="Rat A."/>
            <person name="Naranjo H.D."/>
            <person name="Lebbe L."/>
            <person name="Cnockaert M."/>
            <person name="Krigas N."/>
            <person name="Grigoriadou K."/>
            <person name="Maloupa E."/>
            <person name="Willems A."/>
        </authorList>
    </citation>
    <scope>NUCLEOTIDE SEQUENCE</scope>
    <source>
        <strain evidence="2">LMG 31161</strain>
    </source>
</reference>
<evidence type="ECO:0000256" key="1">
    <source>
        <dbReference type="SAM" id="MobiDB-lite"/>
    </source>
</evidence>
<protein>
    <recommendedName>
        <fullName evidence="6">Lipoprotein</fullName>
    </recommendedName>
</protein>
<keyword evidence="4" id="KW-1185">Reference proteome</keyword>
<dbReference type="Proteomes" id="UP001138708">
    <property type="component" value="Unassembled WGS sequence"/>
</dbReference>
<dbReference type="AlphaFoldDB" id="A0A9X9WD27"/>
<evidence type="ECO:0008006" key="6">
    <source>
        <dbReference type="Google" id="ProtNLM"/>
    </source>
</evidence>
<evidence type="ECO:0000313" key="5">
    <source>
        <dbReference type="Proteomes" id="UP001138708"/>
    </source>
</evidence>
<feature type="compositionally biased region" description="Polar residues" evidence="1">
    <location>
        <begin position="49"/>
        <end position="61"/>
    </location>
</feature>
<proteinExistence type="predicted"/>
<gene>
    <name evidence="3" type="ORF">GWK15_03255</name>
    <name evidence="2" type="ORF">GXW75_03170</name>
</gene>
<evidence type="ECO:0000313" key="4">
    <source>
        <dbReference type="Proteomes" id="UP000746741"/>
    </source>
</evidence>
<evidence type="ECO:0000313" key="2">
    <source>
        <dbReference type="EMBL" id="MBR0658237.1"/>
    </source>
</evidence>
<sequence>MRLQLFFTAALVVACAEQQAPLPAGYTVPPPANPPAARPTPAASGTPAQQEAQRIQRALNQDSRDQRMNAADGLTPRRTGEPDYAPYDEGAMGQMPDMPNQVSPAFRSGF</sequence>
<feature type="region of interest" description="Disordered" evidence="1">
    <location>
        <begin position="22"/>
        <end position="110"/>
    </location>
</feature>
<name>A0A9X9WD27_9PROT</name>
<evidence type="ECO:0000313" key="3">
    <source>
        <dbReference type="EMBL" id="NKE15946.1"/>
    </source>
</evidence>
<dbReference type="Proteomes" id="UP000746741">
    <property type="component" value="Unassembled WGS sequence"/>
</dbReference>
<dbReference type="EMBL" id="JAAVUP010000001">
    <property type="protein sequence ID" value="NKE15946.1"/>
    <property type="molecule type" value="Genomic_DNA"/>
</dbReference>
<comment type="caution">
    <text evidence="2">The sequence shown here is derived from an EMBL/GenBank/DDBJ whole genome shotgun (WGS) entry which is preliminary data.</text>
</comment>
<feature type="compositionally biased region" description="Low complexity" evidence="1">
    <location>
        <begin position="39"/>
        <end position="48"/>
    </location>
</feature>
<accession>A0A9X9WD27</accession>
<dbReference type="RefSeq" id="WP_168038997.1">
    <property type="nucleotide sequence ID" value="NZ_JAAEDK010000005.1"/>
</dbReference>
<dbReference type="PROSITE" id="PS51257">
    <property type="entry name" value="PROKAR_LIPOPROTEIN"/>
    <property type="match status" value="1"/>
</dbReference>
<reference evidence="3 4" key="2">
    <citation type="submission" date="2020-02" db="EMBL/GenBank/DDBJ databases">
        <authorList>
            <person name="Sun Q."/>
            <person name="Inoue M."/>
        </authorList>
    </citation>
    <scope>NUCLEOTIDE SEQUENCE [LARGE SCALE GENOMIC DNA]</scope>
    <source>
        <strain evidence="3 4">KCTC 22478</strain>
    </source>
</reference>